<dbReference type="Proteomes" id="UP001519887">
    <property type="component" value="Unassembled WGS sequence"/>
</dbReference>
<evidence type="ECO:0000256" key="3">
    <source>
        <dbReference type="ARBA" id="ARBA00022763"/>
    </source>
</evidence>
<keyword evidence="9" id="KW-0234">DNA repair</keyword>
<keyword evidence="3" id="KW-0227">DNA damage</keyword>
<comment type="caution">
    <text evidence="10">The sequence shown here is derived from an EMBL/GenBank/DDBJ whole genome shotgun (WGS) entry which is preliminary data.</text>
</comment>
<sequence length="252" mass="28510">LLMGIDAPDQLERWSRRAAAEGKTQIAREHRQLWDGVMNILDQLTEMTGDESMKVPLFAGMVETGLESLKLAAVPPALDQVLVGNIDRTRSGRVRGCYVLGANDGVMPQRIQEDGVLTEQERETLGSGGLQMAPGVRRRLLDERFLIYNALTSASRYLWISWPVADEEGKSLHPSEIMRHMKQLFPGIQEKGIAAEPAAGMEEEEQLSFISHPERTLSYVINQLRAWRQGTDIAPAWWEAFNWFAVRPRWQD</sequence>
<proteinExistence type="predicted"/>
<keyword evidence="1" id="KW-0540">Nuclease</keyword>
<dbReference type="InterPro" id="IPR027417">
    <property type="entry name" value="P-loop_NTPase"/>
</dbReference>
<evidence type="ECO:0000313" key="10">
    <source>
        <dbReference type="EMBL" id="MBW7460896.1"/>
    </source>
</evidence>
<reference evidence="10 11" key="1">
    <citation type="submission" date="2021-07" db="EMBL/GenBank/DDBJ databases">
        <title>Paenibacillus radiodurans sp. nov., isolated from the southeastern edge of Tengger Desert.</title>
        <authorList>
            <person name="Zhang G."/>
        </authorList>
    </citation>
    <scope>NUCLEOTIDE SEQUENCE [LARGE SCALE GENOMIC DNA]</scope>
    <source>
        <strain evidence="10 11">CCM 7311</strain>
    </source>
</reference>
<feature type="non-terminal residue" evidence="10">
    <location>
        <position position="1"/>
    </location>
</feature>
<dbReference type="EC" id="3.1.11.5" evidence="10"/>
<evidence type="ECO:0000313" key="11">
    <source>
        <dbReference type="Proteomes" id="UP001519887"/>
    </source>
</evidence>
<organism evidence="10 11">
    <name type="scientific">Paenibacillus sepulcri</name>
    <dbReference type="NCBI Taxonomy" id="359917"/>
    <lineage>
        <taxon>Bacteria</taxon>
        <taxon>Bacillati</taxon>
        <taxon>Bacillota</taxon>
        <taxon>Bacilli</taxon>
        <taxon>Bacillales</taxon>
        <taxon>Paenibacillaceae</taxon>
        <taxon>Paenibacillus</taxon>
    </lineage>
</organism>
<evidence type="ECO:0000256" key="2">
    <source>
        <dbReference type="ARBA" id="ARBA00022741"/>
    </source>
</evidence>
<keyword evidence="5" id="KW-0347">Helicase</keyword>
<keyword evidence="8" id="KW-0238">DNA-binding</keyword>
<evidence type="ECO:0000256" key="7">
    <source>
        <dbReference type="ARBA" id="ARBA00022840"/>
    </source>
</evidence>
<feature type="non-terminal residue" evidence="10">
    <location>
        <position position="252"/>
    </location>
</feature>
<evidence type="ECO:0000256" key="5">
    <source>
        <dbReference type="ARBA" id="ARBA00022806"/>
    </source>
</evidence>
<dbReference type="GO" id="GO:0008854">
    <property type="term" value="F:exodeoxyribonuclease V activity"/>
    <property type="evidence" value="ECO:0007669"/>
    <property type="project" value="UniProtKB-EC"/>
</dbReference>
<name>A0ABS7CIW6_9BACL</name>
<accession>A0ABS7CIW6</accession>
<evidence type="ECO:0000256" key="6">
    <source>
        <dbReference type="ARBA" id="ARBA00022839"/>
    </source>
</evidence>
<dbReference type="Gene3D" id="3.40.50.300">
    <property type="entry name" value="P-loop containing nucleotide triphosphate hydrolases"/>
    <property type="match status" value="1"/>
</dbReference>
<gene>
    <name evidence="10" type="ORF">K0U00_43230</name>
</gene>
<dbReference type="SUPFAM" id="SSF52540">
    <property type="entry name" value="P-loop containing nucleoside triphosphate hydrolases"/>
    <property type="match status" value="1"/>
</dbReference>
<dbReference type="EMBL" id="JAHZIK010002538">
    <property type="protein sequence ID" value="MBW7460896.1"/>
    <property type="molecule type" value="Genomic_DNA"/>
</dbReference>
<protein>
    <submittedName>
        <fullName evidence="10">Exodeoxyribonuclease V subunit gamma</fullName>
        <ecNumber evidence="10">3.1.11.5</ecNumber>
    </submittedName>
</protein>
<evidence type="ECO:0000256" key="4">
    <source>
        <dbReference type="ARBA" id="ARBA00022801"/>
    </source>
</evidence>
<dbReference type="Gene3D" id="6.10.140.1030">
    <property type="match status" value="1"/>
</dbReference>
<keyword evidence="4 10" id="KW-0378">Hydrolase</keyword>
<keyword evidence="7" id="KW-0067">ATP-binding</keyword>
<dbReference type="PANTHER" id="PTHR30591:SF1">
    <property type="entry name" value="RECBCD ENZYME SUBUNIT RECC"/>
    <property type="match status" value="1"/>
</dbReference>
<keyword evidence="2" id="KW-0547">Nucleotide-binding</keyword>
<evidence type="ECO:0000256" key="8">
    <source>
        <dbReference type="ARBA" id="ARBA00023125"/>
    </source>
</evidence>
<dbReference type="PANTHER" id="PTHR30591">
    <property type="entry name" value="RECBCD ENZYME SUBUNIT RECC"/>
    <property type="match status" value="1"/>
</dbReference>
<keyword evidence="11" id="KW-1185">Reference proteome</keyword>
<evidence type="ECO:0000256" key="1">
    <source>
        <dbReference type="ARBA" id="ARBA00022722"/>
    </source>
</evidence>
<evidence type="ECO:0000256" key="9">
    <source>
        <dbReference type="ARBA" id="ARBA00023204"/>
    </source>
</evidence>
<keyword evidence="6" id="KW-0269">Exonuclease</keyword>